<evidence type="ECO:0000313" key="2">
    <source>
        <dbReference type="Proteomes" id="UP001054902"/>
    </source>
</evidence>
<dbReference type="AlphaFoldDB" id="A0AAD3H244"/>
<protein>
    <submittedName>
        <fullName evidence="1">Uncharacterized protein</fullName>
    </submittedName>
</protein>
<dbReference type="Proteomes" id="UP001054902">
    <property type="component" value="Unassembled WGS sequence"/>
</dbReference>
<accession>A0AAD3H244</accession>
<proteinExistence type="predicted"/>
<dbReference type="EMBL" id="BLLK01000023">
    <property type="protein sequence ID" value="GFH47555.1"/>
    <property type="molecule type" value="Genomic_DNA"/>
</dbReference>
<gene>
    <name evidence="1" type="ORF">CTEN210_04030</name>
</gene>
<sequence>MELWKYSGITPLACLVCFHHEDAEETELVEVLDTLKSMDVFQRHDVQELKLLTKCCLLMGLKARNRFHFLVEFDPESLLVETDPDSYKMSYDVDIVYEYEDDENFADEYTSFAWITRSLSWKPQLIFFLVTRRYTYFEITLTAALKVFGKELGLLLLQDNSKKPMVNDAVLLTHVKRRYGIDRAWDVIETSFGDTPKRPALFSVDNEKGIYPFMLAAESLALSCDDADIKLTLLYHLLREDLSWSDVFSP</sequence>
<reference evidence="1 2" key="1">
    <citation type="journal article" date="2021" name="Sci. Rep.">
        <title>The genome of the diatom Chaetoceros tenuissimus carries an ancient integrated fragment of an extant virus.</title>
        <authorList>
            <person name="Hongo Y."/>
            <person name="Kimura K."/>
            <person name="Takaki Y."/>
            <person name="Yoshida Y."/>
            <person name="Baba S."/>
            <person name="Kobayashi G."/>
            <person name="Nagasaki K."/>
            <person name="Hano T."/>
            <person name="Tomaru Y."/>
        </authorList>
    </citation>
    <scope>NUCLEOTIDE SEQUENCE [LARGE SCALE GENOMIC DNA]</scope>
    <source>
        <strain evidence="1 2">NIES-3715</strain>
    </source>
</reference>
<keyword evidence="2" id="KW-1185">Reference proteome</keyword>
<evidence type="ECO:0000313" key="1">
    <source>
        <dbReference type="EMBL" id="GFH47555.1"/>
    </source>
</evidence>
<organism evidence="1 2">
    <name type="scientific">Chaetoceros tenuissimus</name>
    <dbReference type="NCBI Taxonomy" id="426638"/>
    <lineage>
        <taxon>Eukaryota</taxon>
        <taxon>Sar</taxon>
        <taxon>Stramenopiles</taxon>
        <taxon>Ochrophyta</taxon>
        <taxon>Bacillariophyta</taxon>
        <taxon>Coscinodiscophyceae</taxon>
        <taxon>Chaetocerotophycidae</taxon>
        <taxon>Chaetocerotales</taxon>
        <taxon>Chaetocerotaceae</taxon>
        <taxon>Chaetoceros</taxon>
    </lineage>
</organism>
<comment type="caution">
    <text evidence="1">The sequence shown here is derived from an EMBL/GenBank/DDBJ whole genome shotgun (WGS) entry which is preliminary data.</text>
</comment>
<name>A0AAD3H244_9STRA</name>